<evidence type="ECO:0000313" key="18">
    <source>
        <dbReference type="Proteomes" id="UP000271587"/>
    </source>
</evidence>
<keyword evidence="18" id="KW-1185">Reference proteome</keyword>
<comment type="catalytic activity">
    <reaction evidence="12">
        <text>Preferential cleavage: (Ac)2-L-Lys-D-Ala-|-D-Ala. Also transpeptidation of peptidyl-alanyl moieties that are N-acyl substituents of D-alanine.</text>
        <dbReference type="EC" id="3.4.16.4"/>
    </reaction>
</comment>
<sequence precursor="true">MSLGKSLFKMFGGAIAAGTITALVLTPVAAIGAVAVERTDETMQSNIDDLTFGTTPGVSTILDANDQPMAWIYKQRRYSVPSEAIAQSMKAAIVSIEDRRFYEHNGVDLKGNLRAMATNLFAGGVEQGASTLDQQYVKNYLLLVASDNADEQAAATETSIPRKLREMRMASSIDAKLSKDEILTRYLNLVPFGNGAYGVEAAAQTYFAKPAAELNVPEAAMLAGIVQSSSYFDPYTNPEAVTNRRNEVLDAMADSGAIDAEAANNFKAEPLGVQEQPGGLPNGCIAAGDSGFFCDYVMKYLDEKGLSTDTLTAGSYTIRTTLDPAVQAAAHDALVQQVPSSTPGVADVMNVVEPGRDSRKILAMASSRDYGLDLEAGQTVLPQTASLVGSGAGSVFKVFTAGAALEQGYGLDTMLDVPTRYEAKGLGEGGADNCPAGTYCVENSGSYASTMSLQDALAYSPNTPFVKLISDVGVDNVVDLSVKLGLRSYKEAGTFDGEASIADYFKDHNLGSYTLGPTAINALEMSNVAASIASDGRWCEPTPVNSVTDAKGNEVFLDRPDCEDAMDPDAAHALGQALSKDVTKGTGSDAAQAFNWNTPLAAKTGTTESHQSAAFMGFNSRFAAVTYIYNDGTSVAPLCTSPVQQCASGSLYGGDEPALTWFSAATSSDTAEEGTLPPAKNEYRRGTAASLGDQYIGRDFGVAEKELTKRGYKVLRQYVSGNGAPKDQVVRSSVPTPLKKGATITLYVSDGSPAPRPAPARTVTPSIPPVPQIPSQPADSLADSLRRLLGQ</sequence>
<evidence type="ECO:0000256" key="7">
    <source>
        <dbReference type="ARBA" id="ARBA00022801"/>
    </source>
</evidence>
<dbReference type="InterPro" id="IPR012338">
    <property type="entry name" value="Beta-lactam/transpept-like"/>
</dbReference>
<evidence type="ECO:0000256" key="9">
    <source>
        <dbReference type="ARBA" id="ARBA00022984"/>
    </source>
</evidence>
<evidence type="ECO:0000256" key="12">
    <source>
        <dbReference type="ARBA" id="ARBA00034000"/>
    </source>
</evidence>
<evidence type="ECO:0000256" key="14">
    <source>
        <dbReference type="SAM" id="MobiDB-lite"/>
    </source>
</evidence>
<dbReference type="Pfam" id="PF00912">
    <property type="entry name" value="Transgly"/>
    <property type="match status" value="1"/>
</dbReference>
<accession>A0A3G6J2L0</accession>
<dbReference type="InterPro" id="IPR023346">
    <property type="entry name" value="Lysozyme-like_dom_sf"/>
</dbReference>
<dbReference type="InterPro" id="IPR001460">
    <property type="entry name" value="PCN-bd_Tpept"/>
</dbReference>
<dbReference type="SUPFAM" id="SSF56601">
    <property type="entry name" value="beta-lactamase/transpeptidase-like"/>
    <property type="match status" value="1"/>
</dbReference>
<keyword evidence="6" id="KW-0808">Transferase</keyword>
<dbReference type="Proteomes" id="UP000271587">
    <property type="component" value="Chromosome"/>
</dbReference>
<evidence type="ECO:0000256" key="6">
    <source>
        <dbReference type="ARBA" id="ARBA00022679"/>
    </source>
</evidence>
<evidence type="ECO:0000256" key="10">
    <source>
        <dbReference type="ARBA" id="ARBA00023268"/>
    </source>
</evidence>
<dbReference type="GO" id="GO:0009252">
    <property type="term" value="P:peptidoglycan biosynthetic process"/>
    <property type="evidence" value="ECO:0007669"/>
    <property type="project" value="UniProtKB-KW"/>
</dbReference>
<dbReference type="GO" id="GO:0009002">
    <property type="term" value="F:serine-type D-Ala-D-Ala carboxypeptidase activity"/>
    <property type="evidence" value="ECO:0007669"/>
    <property type="project" value="UniProtKB-EC"/>
</dbReference>
<evidence type="ECO:0000259" key="15">
    <source>
        <dbReference type="Pfam" id="PF00905"/>
    </source>
</evidence>
<dbReference type="Gene3D" id="3.40.710.10">
    <property type="entry name" value="DD-peptidase/beta-lactamase superfamily"/>
    <property type="match status" value="1"/>
</dbReference>
<gene>
    <name evidence="17" type="primary">pbpG</name>
    <name evidence="17" type="ORF">CGERO_10045</name>
</gene>
<dbReference type="CDD" id="cd06577">
    <property type="entry name" value="PASTA_pknB"/>
    <property type="match status" value="1"/>
</dbReference>
<dbReference type="GO" id="GO:0008955">
    <property type="term" value="F:peptidoglycan glycosyltransferase activity"/>
    <property type="evidence" value="ECO:0007669"/>
    <property type="project" value="UniProtKB-EC"/>
</dbReference>
<dbReference type="PANTHER" id="PTHR32282:SF33">
    <property type="entry name" value="PEPTIDOGLYCAN GLYCOSYLTRANSFERASE"/>
    <property type="match status" value="1"/>
</dbReference>
<reference evidence="17 18" key="1">
    <citation type="submission" date="2018-11" db="EMBL/GenBank/DDBJ databases">
        <authorList>
            <person name="Kleinhagauer T."/>
            <person name="Glaeser S.P."/>
            <person name="Spergser J."/>
            <person name="Ruckert C."/>
            <person name="Kaempfer P."/>
            <person name="Busse H.-J."/>
        </authorList>
    </citation>
    <scope>NUCLEOTIDE SEQUENCE [LARGE SCALE GENOMIC DNA]</scope>
    <source>
        <strain evidence="17 18">W8</strain>
    </source>
</reference>
<dbReference type="GO" id="GO:0008658">
    <property type="term" value="F:penicillin binding"/>
    <property type="evidence" value="ECO:0007669"/>
    <property type="project" value="InterPro"/>
</dbReference>
<keyword evidence="11" id="KW-0961">Cell wall biogenesis/degradation</keyword>
<dbReference type="GO" id="GO:0030288">
    <property type="term" value="C:outer membrane-bounded periplasmic space"/>
    <property type="evidence" value="ECO:0007669"/>
    <property type="project" value="TreeGrafter"/>
</dbReference>
<dbReference type="FunFam" id="1.10.3810.10:FF:000001">
    <property type="entry name" value="Penicillin-binding protein 1A"/>
    <property type="match status" value="1"/>
</dbReference>
<organism evidence="17 18">
    <name type="scientific">Corynebacterium gerontici</name>
    <dbReference type="NCBI Taxonomy" id="2079234"/>
    <lineage>
        <taxon>Bacteria</taxon>
        <taxon>Bacillati</taxon>
        <taxon>Actinomycetota</taxon>
        <taxon>Actinomycetes</taxon>
        <taxon>Mycobacteriales</taxon>
        <taxon>Corynebacteriaceae</taxon>
        <taxon>Corynebacterium</taxon>
    </lineage>
</organism>
<feature type="domain" description="Penicillin-binding protein transpeptidase" evidence="15">
    <location>
        <begin position="359"/>
        <end position="611"/>
    </location>
</feature>
<keyword evidence="7" id="KW-0378">Hydrolase</keyword>
<protein>
    <submittedName>
        <fullName evidence="17">Penicillin-binding protein 2D</fullName>
    </submittedName>
</protein>
<evidence type="ECO:0000313" key="17">
    <source>
        <dbReference type="EMBL" id="AZA12295.1"/>
    </source>
</evidence>
<dbReference type="EMBL" id="CP033897">
    <property type="protein sequence ID" value="AZA12295.1"/>
    <property type="molecule type" value="Genomic_DNA"/>
</dbReference>
<evidence type="ECO:0000256" key="1">
    <source>
        <dbReference type="ARBA" id="ARBA00007090"/>
    </source>
</evidence>
<dbReference type="RefSeq" id="WP_377017373.1">
    <property type="nucleotide sequence ID" value="NZ_CP033897.1"/>
</dbReference>
<dbReference type="InterPro" id="IPR050396">
    <property type="entry name" value="Glycosyltr_51/Transpeptidase"/>
</dbReference>
<dbReference type="GO" id="GO:0071555">
    <property type="term" value="P:cell wall organization"/>
    <property type="evidence" value="ECO:0007669"/>
    <property type="project" value="UniProtKB-KW"/>
</dbReference>
<comment type="catalytic activity">
    <reaction evidence="13">
        <text>[GlcNAc-(1-&gt;4)-Mur2Ac(oyl-L-Ala-gamma-D-Glu-L-Lys-D-Ala-D-Ala)](n)-di-trans,octa-cis-undecaprenyl diphosphate + beta-D-GlcNAc-(1-&gt;4)-Mur2Ac(oyl-L-Ala-gamma-D-Glu-L-Lys-D-Ala-D-Ala)-di-trans,octa-cis-undecaprenyl diphosphate = [GlcNAc-(1-&gt;4)-Mur2Ac(oyl-L-Ala-gamma-D-Glu-L-Lys-D-Ala-D-Ala)](n+1)-di-trans,octa-cis-undecaprenyl diphosphate + di-trans,octa-cis-undecaprenyl diphosphate + H(+)</text>
        <dbReference type="Rhea" id="RHEA:23708"/>
        <dbReference type="Rhea" id="RHEA-COMP:9602"/>
        <dbReference type="Rhea" id="RHEA-COMP:9603"/>
        <dbReference type="ChEBI" id="CHEBI:15378"/>
        <dbReference type="ChEBI" id="CHEBI:58405"/>
        <dbReference type="ChEBI" id="CHEBI:60033"/>
        <dbReference type="ChEBI" id="CHEBI:78435"/>
        <dbReference type="EC" id="2.4.99.28"/>
    </reaction>
</comment>
<evidence type="ECO:0000256" key="5">
    <source>
        <dbReference type="ARBA" id="ARBA00022676"/>
    </source>
</evidence>
<keyword evidence="5" id="KW-0328">Glycosyltransferase</keyword>
<evidence type="ECO:0000256" key="4">
    <source>
        <dbReference type="ARBA" id="ARBA00022670"/>
    </source>
</evidence>
<keyword evidence="9" id="KW-0573">Peptidoglycan synthesis</keyword>
<dbReference type="Gene3D" id="3.30.10.20">
    <property type="match status" value="1"/>
</dbReference>
<dbReference type="InterPro" id="IPR001264">
    <property type="entry name" value="Glyco_trans_51"/>
</dbReference>
<dbReference type="Gene3D" id="1.10.3810.10">
    <property type="entry name" value="Biosynthetic peptidoglycan transglycosylase-like"/>
    <property type="match status" value="1"/>
</dbReference>
<evidence type="ECO:0000259" key="16">
    <source>
        <dbReference type="Pfam" id="PF00912"/>
    </source>
</evidence>
<dbReference type="GO" id="GO:0008360">
    <property type="term" value="P:regulation of cell shape"/>
    <property type="evidence" value="ECO:0007669"/>
    <property type="project" value="UniProtKB-KW"/>
</dbReference>
<comment type="similarity">
    <text evidence="2">In the N-terminal section; belongs to the glycosyltransferase 51 family.</text>
</comment>
<evidence type="ECO:0000256" key="11">
    <source>
        <dbReference type="ARBA" id="ARBA00023316"/>
    </source>
</evidence>
<dbReference type="InterPro" id="IPR036950">
    <property type="entry name" value="PBP_transglycosylase"/>
</dbReference>
<dbReference type="InterPro" id="IPR005543">
    <property type="entry name" value="PASTA_dom"/>
</dbReference>
<proteinExistence type="inferred from homology"/>
<evidence type="ECO:0000256" key="8">
    <source>
        <dbReference type="ARBA" id="ARBA00022960"/>
    </source>
</evidence>
<keyword evidence="3" id="KW-0121">Carboxypeptidase</keyword>
<dbReference type="AlphaFoldDB" id="A0A3G6J2L0"/>
<dbReference type="PANTHER" id="PTHR32282">
    <property type="entry name" value="BINDING PROTEIN TRANSPEPTIDASE, PUTATIVE-RELATED"/>
    <property type="match status" value="1"/>
</dbReference>
<dbReference type="Pfam" id="PF00905">
    <property type="entry name" value="Transpeptidase"/>
    <property type="match status" value="1"/>
</dbReference>
<dbReference type="GO" id="GO:0006508">
    <property type="term" value="P:proteolysis"/>
    <property type="evidence" value="ECO:0007669"/>
    <property type="project" value="UniProtKB-KW"/>
</dbReference>
<keyword evidence="10" id="KW-0511">Multifunctional enzyme</keyword>
<feature type="domain" description="Glycosyl transferase family 51" evidence="16">
    <location>
        <begin position="67"/>
        <end position="252"/>
    </location>
</feature>
<evidence type="ECO:0000256" key="13">
    <source>
        <dbReference type="ARBA" id="ARBA00049902"/>
    </source>
</evidence>
<keyword evidence="8" id="KW-0133">Cell shape</keyword>
<evidence type="ECO:0000256" key="3">
    <source>
        <dbReference type="ARBA" id="ARBA00022645"/>
    </source>
</evidence>
<keyword evidence="4" id="KW-0645">Protease</keyword>
<comment type="similarity">
    <text evidence="1">In the C-terminal section; belongs to the transpeptidase family.</text>
</comment>
<feature type="region of interest" description="Disordered" evidence="14">
    <location>
        <begin position="748"/>
        <end position="791"/>
    </location>
</feature>
<dbReference type="SUPFAM" id="SSF53955">
    <property type="entry name" value="Lysozyme-like"/>
    <property type="match status" value="1"/>
</dbReference>
<evidence type="ECO:0000256" key="2">
    <source>
        <dbReference type="ARBA" id="ARBA00007739"/>
    </source>
</evidence>
<dbReference type="KEGG" id="cgk:CGERO_10045"/>
<name>A0A3G6J2L0_9CORY</name>